<reference evidence="1" key="1">
    <citation type="submission" date="2021-05" db="EMBL/GenBank/DDBJ databases">
        <authorList>
            <person name="Pan Q."/>
            <person name="Jouanno E."/>
            <person name="Zahm M."/>
            <person name="Klopp C."/>
            <person name="Cabau C."/>
            <person name="Louis A."/>
            <person name="Berthelot C."/>
            <person name="Parey E."/>
            <person name="Roest Crollius H."/>
            <person name="Montfort J."/>
            <person name="Robinson-Rechavi M."/>
            <person name="Bouchez O."/>
            <person name="Lampietro C."/>
            <person name="Lopez Roques C."/>
            <person name="Donnadieu C."/>
            <person name="Postlethwait J."/>
            <person name="Bobe J."/>
            <person name="Dillon D."/>
            <person name="Chandos A."/>
            <person name="von Hippel F."/>
            <person name="Guiguen Y."/>
        </authorList>
    </citation>
    <scope>NUCLEOTIDE SEQUENCE</scope>
    <source>
        <strain evidence="1">YG-Jan2019</strain>
    </source>
</reference>
<evidence type="ECO:0000313" key="2">
    <source>
        <dbReference type="Proteomes" id="UP001157502"/>
    </source>
</evidence>
<dbReference type="Proteomes" id="UP001157502">
    <property type="component" value="Chromosome 26"/>
</dbReference>
<organism evidence="1 2">
    <name type="scientific">Dallia pectoralis</name>
    <name type="common">Alaska blackfish</name>
    <dbReference type="NCBI Taxonomy" id="75939"/>
    <lineage>
        <taxon>Eukaryota</taxon>
        <taxon>Metazoa</taxon>
        <taxon>Chordata</taxon>
        <taxon>Craniata</taxon>
        <taxon>Vertebrata</taxon>
        <taxon>Euteleostomi</taxon>
        <taxon>Actinopterygii</taxon>
        <taxon>Neopterygii</taxon>
        <taxon>Teleostei</taxon>
        <taxon>Protacanthopterygii</taxon>
        <taxon>Esociformes</taxon>
        <taxon>Umbridae</taxon>
        <taxon>Dallia</taxon>
    </lineage>
</organism>
<comment type="caution">
    <text evidence="1">The sequence shown here is derived from an EMBL/GenBank/DDBJ whole genome shotgun (WGS) entry which is preliminary data.</text>
</comment>
<sequence>KYSGVNKEATLRPEVSSFRDISRVTIFQWSLLFIKLVTLTRVLFFKMSIFESPKARINCSMLTQYTSRPVCFVGRVEKVNPTGKLFTLSDGEGKFVSVELNEPLDEELSGVLEVVGTVSNKGTVMASAYNILREDKGVLFDLELYNEALKVIHDFPQHYPFEIATSG</sequence>
<accession>A0ACC2FK22</accession>
<proteinExistence type="predicted"/>
<protein>
    <submittedName>
        <fullName evidence="1">Uncharacterized protein</fullName>
    </submittedName>
</protein>
<gene>
    <name evidence="1" type="ORF">DPEC_G00286660</name>
</gene>
<name>A0ACC2FK22_DALPE</name>
<evidence type="ECO:0000313" key="1">
    <source>
        <dbReference type="EMBL" id="KAJ7991706.1"/>
    </source>
</evidence>
<feature type="non-terminal residue" evidence="1">
    <location>
        <position position="1"/>
    </location>
</feature>
<dbReference type="EMBL" id="CM055753">
    <property type="protein sequence ID" value="KAJ7991706.1"/>
    <property type="molecule type" value="Genomic_DNA"/>
</dbReference>
<keyword evidence="2" id="KW-1185">Reference proteome</keyword>